<evidence type="ECO:0000313" key="1">
    <source>
        <dbReference type="EMBL" id="MFC6761385.1"/>
    </source>
</evidence>
<dbReference type="InterPro" id="IPR032568">
    <property type="entry name" value="DUF4926"/>
</dbReference>
<proteinExistence type="predicted"/>
<name>A0ABW2B6N1_9RHOB</name>
<reference evidence="1" key="1">
    <citation type="journal article" date="2014" name="Int. J. Syst. Evol. Microbiol.">
        <title>Complete genome of a new Firmicutes species belonging to the dominant human colonic microbiota ('Ruminococcus bicirculans') reveals two chromosomes and a selective capacity to utilize plant glucans.</title>
        <authorList>
            <consortium name="NISC Comparative Sequencing Program"/>
            <person name="Wegmann U."/>
            <person name="Louis P."/>
            <person name="Goesmann A."/>
            <person name="Henrissat B."/>
            <person name="Duncan S.H."/>
            <person name="Flint H.J."/>
        </authorList>
    </citation>
    <scope>NUCLEOTIDE SEQUENCE</scope>
    <source>
        <strain evidence="1">NBRC 109054</strain>
    </source>
</reference>
<reference evidence="3" key="2">
    <citation type="journal article" date="2019" name="Int. J. Syst. Evol. Microbiol.">
        <title>The Global Catalogue of Microorganisms (GCM) 10K type strain sequencing project: providing services to taxonomists for standard genome sequencing and annotation.</title>
        <authorList>
            <consortium name="The Broad Institute Genomics Platform"/>
            <consortium name="The Broad Institute Genome Sequencing Center for Infectious Disease"/>
            <person name="Wu L."/>
            <person name="Ma J."/>
        </authorList>
    </citation>
    <scope>NUCLEOTIDE SEQUENCE [LARGE SCALE GENOMIC DNA]</scope>
    <source>
        <strain evidence="3">CCUG 66188</strain>
    </source>
</reference>
<sequence>MNEATPTLFDMVELTSATENMPIGAVGTIVDVPPGSEDYFVVEFVDSEGVTIAIKDLTLSDFRLLTGNEC</sequence>
<protein>
    <submittedName>
        <fullName evidence="1">DUF4926 domain-containing protein</fullName>
    </submittedName>
</protein>
<evidence type="ECO:0000313" key="2">
    <source>
        <dbReference type="EMBL" id="MFC6762113.1"/>
    </source>
</evidence>
<dbReference type="EMBL" id="JBHSWG010000003">
    <property type="protein sequence ID" value="MFC6761385.1"/>
    <property type="molecule type" value="Genomic_DNA"/>
</dbReference>
<organism evidence="1 3">
    <name type="scientific">Sulfitobacter porphyrae</name>
    <dbReference type="NCBI Taxonomy" id="1246864"/>
    <lineage>
        <taxon>Bacteria</taxon>
        <taxon>Pseudomonadati</taxon>
        <taxon>Pseudomonadota</taxon>
        <taxon>Alphaproteobacteria</taxon>
        <taxon>Rhodobacterales</taxon>
        <taxon>Roseobacteraceae</taxon>
        <taxon>Sulfitobacter</taxon>
    </lineage>
</organism>
<dbReference type="Pfam" id="PF16277">
    <property type="entry name" value="DUF4926"/>
    <property type="match status" value="1"/>
</dbReference>
<accession>A0ABW2B6N1</accession>
<gene>
    <name evidence="1" type="ORF">ACFQFQ_21155</name>
    <name evidence="2" type="ORF">ACFQFQ_25550</name>
</gene>
<evidence type="ECO:0000313" key="3">
    <source>
        <dbReference type="Proteomes" id="UP001596353"/>
    </source>
</evidence>
<dbReference type="EMBL" id="JBHSWG010000003">
    <property type="protein sequence ID" value="MFC6762113.1"/>
    <property type="molecule type" value="Genomic_DNA"/>
</dbReference>
<comment type="caution">
    <text evidence="1">The sequence shown here is derived from an EMBL/GenBank/DDBJ whole genome shotgun (WGS) entry which is preliminary data.</text>
</comment>
<reference evidence="1" key="3">
    <citation type="submission" date="2024-09" db="EMBL/GenBank/DDBJ databases">
        <authorList>
            <person name="Sun Q."/>
            <person name="Mori K."/>
        </authorList>
    </citation>
    <scope>NUCLEOTIDE SEQUENCE</scope>
    <source>
        <strain evidence="1">NBRC 109054</strain>
    </source>
</reference>
<dbReference type="Proteomes" id="UP001596353">
    <property type="component" value="Unassembled WGS sequence"/>
</dbReference>
<keyword evidence="3" id="KW-1185">Reference proteome</keyword>